<dbReference type="RefSeq" id="WP_147332934.1">
    <property type="nucleotide sequence ID" value="NZ_CP011509.1"/>
</dbReference>
<evidence type="ECO:0000313" key="2">
    <source>
        <dbReference type="Proteomes" id="UP000256345"/>
    </source>
</evidence>
<dbReference type="EMBL" id="QUMU01000006">
    <property type="protein sequence ID" value="REG30863.1"/>
    <property type="molecule type" value="Genomic_DNA"/>
</dbReference>
<protein>
    <submittedName>
        <fullName evidence="1">Uncharacterized protein</fullName>
    </submittedName>
</protein>
<comment type="caution">
    <text evidence="1">The sequence shown here is derived from an EMBL/GenBank/DDBJ whole genome shotgun (WGS) entry which is preliminary data.</text>
</comment>
<evidence type="ECO:0000313" key="1">
    <source>
        <dbReference type="EMBL" id="REG30863.1"/>
    </source>
</evidence>
<gene>
    <name evidence="1" type="ORF">ATI61_106333</name>
</gene>
<accession>A0ABX9K0C8</accession>
<dbReference type="Proteomes" id="UP000256345">
    <property type="component" value="Unassembled WGS sequence"/>
</dbReference>
<proteinExistence type="predicted"/>
<organism evidence="1 2">
    <name type="scientific">Archangium gephyra</name>
    <dbReference type="NCBI Taxonomy" id="48"/>
    <lineage>
        <taxon>Bacteria</taxon>
        <taxon>Pseudomonadati</taxon>
        <taxon>Myxococcota</taxon>
        <taxon>Myxococcia</taxon>
        <taxon>Myxococcales</taxon>
        <taxon>Cystobacterineae</taxon>
        <taxon>Archangiaceae</taxon>
        <taxon>Archangium</taxon>
    </lineage>
</organism>
<sequence>MAGNTIENVRAVQGNAKAGWWLQVKGDVLVYTQSAQVTVEEIEGSFNPTIFMLRVSVAEEPGPMKGTPKPFRFQQMVKAHQFKQVQINPGEDNGLTIDIGEQKTVFLED</sequence>
<name>A0ABX9K0C8_9BACT</name>
<reference evidence="1 2" key="1">
    <citation type="submission" date="2018-08" db="EMBL/GenBank/DDBJ databases">
        <title>Genomic Encyclopedia of Archaeal and Bacterial Type Strains, Phase II (KMG-II): from individual species to whole genera.</title>
        <authorList>
            <person name="Goeker M."/>
        </authorList>
    </citation>
    <scope>NUCLEOTIDE SEQUENCE [LARGE SCALE GENOMIC DNA]</scope>
    <source>
        <strain evidence="1 2">DSM 2261</strain>
    </source>
</reference>
<keyword evidence="2" id="KW-1185">Reference proteome</keyword>